<gene>
    <name evidence="3" type="ORF">N4G40_17125</name>
</gene>
<feature type="signal peptide" evidence="2">
    <location>
        <begin position="1"/>
        <end position="20"/>
    </location>
</feature>
<feature type="region of interest" description="Disordered" evidence="1">
    <location>
        <begin position="37"/>
        <end position="65"/>
    </location>
</feature>
<protein>
    <submittedName>
        <fullName evidence="3">Uncharacterized protein</fullName>
    </submittedName>
</protein>
<comment type="caution">
    <text evidence="3">The sequence shown here is derived from an EMBL/GenBank/DDBJ whole genome shotgun (WGS) entry which is preliminary data.</text>
</comment>
<keyword evidence="4" id="KW-1185">Reference proteome</keyword>
<dbReference type="Proteomes" id="UP001288620">
    <property type="component" value="Unassembled WGS sequence"/>
</dbReference>
<feature type="chain" id="PRO_5046315804" evidence="2">
    <location>
        <begin position="21"/>
        <end position="65"/>
    </location>
</feature>
<dbReference type="EMBL" id="JAOBTT010000002">
    <property type="protein sequence ID" value="MDZ7279976.1"/>
    <property type="molecule type" value="Genomic_DNA"/>
</dbReference>
<dbReference type="RefSeq" id="WP_322543874.1">
    <property type="nucleotide sequence ID" value="NZ_JAOBTT010000002.1"/>
</dbReference>
<sequence>MRSPYRIALFFLFMTFGSLAKAHVPDTLSVGHRVGFNSHSGVADTAETPDEHIREEDHFHHWRAR</sequence>
<keyword evidence="2" id="KW-0732">Signal</keyword>
<proteinExistence type="predicted"/>
<feature type="compositionally biased region" description="Basic and acidic residues" evidence="1">
    <location>
        <begin position="49"/>
        <end position="59"/>
    </location>
</feature>
<name>A0ABU5LJ69_9GAMM</name>
<evidence type="ECO:0000256" key="2">
    <source>
        <dbReference type="SAM" id="SignalP"/>
    </source>
</evidence>
<evidence type="ECO:0000256" key="1">
    <source>
        <dbReference type="SAM" id="MobiDB-lite"/>
    </source>
</evidence>
<evidence type="ECO:0000313" key="3">
    <source>
        <dbReference type="EMBL" id="MDZ7279976.1"/>
    </source>
</evidence>
<accession>A0ABU5LJ69</accession>
<reference evidence="4" key="1">
    <citation type="submission" date="2023-07" db="EMBL/GenBank/DDBJ databases">
        <title>Structural and functional analysis of rice phyllospheric bacteria for their antimicrobial properties and defense elicitation against blast disease.</title>
        <authorList>
            <person name="Sahu K.P."/>
            <person name="Asharani P."/>
            <person name="Kumar M."/>
            <person name="Reddy B."/>
            <person name="Kumar A."/>
        </authorList>
    </citation>
    <scope>NUCLEOTIDE SEQUENCE [LARGE SCALE GENOMIC DNA]</scope>
    <source>
        <strain evidence="4">OsEp_Plm_30P10</strain>
    </source>
</reference>
<organism evidence="3 4">
    <name type="scientific">Pantoea eucrina</name>
    <dbReference type="NCBI Taxonomy" id="472693"/>
    <lineage>
        <taxon>Bacteria</taxon>
        <taxon>Pseudomonadati</taxon>
        <taxon>Pseudomonadota</taxon>
        <taxon>Gammaproteobacteria</taxon>
        <taxon>Enterobacterales</taxon>
        <taxon>Erwiniaceae</taxon>
        <taxon>Pantoea</taxon>
    </lineage>
</organism>
<evidence type="ECO:0000313" key="4">
    <source>
        <dbReference type="Proteomes" id="UP001288620"/>
    </source>
</evidence>